<dbReference type="Proteomes" id="UP000682733">
    <property type="component" value="Unassembled WGS sequence"/>
</dbReference>
<dbReference type="EMBL" id="CAJNOK010006801">
    <property type="protein sequence ID" value="CAF1014818.1"/>
    <property type="molecule type" value="Genomic_DNA"/>
</dbReference>
<evidence type="ECO:0000313" key="3">
    <source>
        <dbReference type="EMBL" id="CAF3604249.1"/>
    </source>
</evidence>
<evidence type="ECO:0000313" key="1">
    <source>
        <dbReference type="EMBL" id="CAF0818002.1"/>
    </source>
</evidence>
<keyword evidence="5" id="KW-1185">Reference proteome</keyword>
<dbReference type="Proteomes" id="UP000663829">
    <property type="component" value="Unassembled WGS sequence"/>
</dbReference>
<organism evidence="1 5">
    <name type="scientific">Didymodactylos carnosus</name>
    <dbReference type="NCBI Taxonomy" id="1234261"/>
    <lineage>
        <taxon>Eukaryota</taxon>
        <taxon>Metazoa</taxon>
        <taxon>Spiralia</taxon>
        <taxon>Gnathifera</taxon>
        <taxon>Rotifera</taxon>
        <taxon>Eurotatoria</taxon>
        <taxon>Bdelloidea</taxon>
        <taxon>Philodinida</taxon>
        <taxon>Philodinidae</taxon>
        <taxon>Didymodactylos</taxon>
    </lineage>
</organism>
<dbReference type="Proteomes" id="UP000677228">
    <property type="component" value="Unassembled WGS sequence"/>
</dbReference>
<comment type="caution">
    <text evidence="1">The sequence shown here is derived from an EMBL/GenBank/DDBJ whole genome shotgun (WGS) entry which is preliminary data.</text>
</comment>
<dbReference type="AlphaFoldDB" id="A0A813TQU3"/>
<evidence type="ECO:0000313" key="4">
    <source>
        <dbReference type="EMBL" id="CAF3783892.1"/>
    </source>
</evidence>
<accession>A0A813TQU3</accession>
<sequence length="79" mass="9019">MRVPLCELGQFDERCGLNSVVAAESTNTRLTIKQQLSLYILKVKPKTKFQDFWKEFSTELPNLTKLVQRYNAVPATSAL</sequence>
<dbReference type="EMBL" id="CAJOBC010000588">
    <property type="protein sequence ID" value="CAF3604249.1"/>
    <property type="molecule type" value="Genomic_DNA"/>
</dbReference>
<name>A0A813TQU3_9BILA</name>
<gene>
    <name evidence="1" type="ORF">GPM918_LOCUS4393</name>
    <name evidence="2" type="ORF">OVA965_LOCUS15228</name>
    <name evidence="3" type="ORF">SRO942_LOCUS4394</name>
    <name evidence="4" type="ORF">TMI583_LOCUS15234</name>
</gene>
<protein>
    <submittedName>
        <fullName evidence="1">Uncharacterized protein</fullName>
    </submittedName>
</protein>
<proteinExistence type="predicted"/>
<dbReference type="Proteomes" id="UP000681722">
    <property type="component" value="Unassembled WGS sequence"/>
</dbReference>
<evidence type="ECO:0000313" key="5">
    <source>
        <dbReference type="Proteomes" id="UP000663829"/>
    </source>
</evidence>
<evidence type="ECO:0000313" key="2">
    <source>
        <dbReference type="EMBL" id="CAF1014818.1"/>
    </source>
</evidence>
<dbReference type="EMBL" id="CAJOBA010006810">
    <property type="protein sequence ID" value="CAF3783892.1"/>
    <property type="molecule type" value="Genomic_DNA"/>
</dbReference>
<dbReference type="EMBL" id="CAJNOQ010000588">
    <property type="protein sequence ID" value="CAF0818002.1"/>
    <property type="molecule type" value="Genomic_DNA"/>
</dbReference>
<reference evidence="1" key="1">
    <citation type="submission" date="2021-02" db="EMBL/GenBank/DDBJ databases">
        <authorList>
            <person name="Nowell W R."/>
        </authorList>
    </citation>
    <scope>NUCLEOTIDE SEQUENCE</scope>
</reference>